<evidence type="ECO:0000313" key="3">
    <source>
        <dbReference type="EMBL" id="SOB58574.1"/>
    </source>
</evidence>
<dbReference type="SUPFAM" id="SSF55920">
    <property type="entry name" value="Creatinase/aminopeptidase"/>
    <property type="match status" value="1"/>
</dbReference>
<dbReference type="PANTHER" id="PTHR46112:SF3">
    <property type="entry name" value="AMINOPEPTIDASE YPDF"/>
    <property type="match status" value="1"/>
</dbReference>
<dbReference type="PANTHER" id="PTHR46112">
    <property type="entry name" value="AMINOPEPTIDASE"/>
    <property type="match status" value="1"/>
</dbReference>
<dbReference type="Pfam" id="PF00557">
    <property type="entry name" value="Peptidase_M24"/>
    <property type="match status" value="1"/>
</dbReference>
<dbReference type="KEGG" id="pprf:DPRO_1674"/>
<dbReference type="InterPro" id="IPR036005">
    <property type="entry name" value="Creatinase/aminopeptidase-like"/>
</dbReference>
<dbReference type="Gene3D" id="3.90.230.10">
    <property type="entry name" value="Creatinase/methionine aminopeptidase superfamily"/>
    <property type="match status" value="1"/>
</dbReference>
<feature type="domain" description="Peptidase M24" evidence="1">
    <location>
        <begin position="147"/>
        <end position="350"/>
    </location>
</feature>
<reference evidence="4" key="1">
    <citation type="submission" date="2017-09" db="EMBL/GenBank/DDBJ databases">
        <authorList>
            <person name="Regsiter A."/>
            <person name="William W."/>
        </authorList>
    </citation>
    <scope>NUCLEOTIDE SEQUENCE [LARGE SCALE GENOMIC DNA]</scope>
    <source>
        <strain evidence="4">500-1</strain>
    </source>
</reference>
<dbReference type="InterPro" id="IPR050659">
    <property type="entry name" value="Peptidase_M24B"/>
</dbReference>
<dbReference type="PRINTS" id="PR00599">
    <property type="entry name" value="MAPEPTIDASE"/>
</dbReference>
<dbReference type="GO" id="GO:0004177">
    <property type="term" value="F:aminopeptidase activity"/>
    <property type="evidence" value="ECO:0007669"/>
    <property type="project" value="UniProtKB-ARBA"/>
</dbReference>
<keyword evidence="4" id="KW-1185">Reference proteome</keyword>
<gene>
    <name evidence="3" type="ORF">DPRO_1674</name>
</gene>
<dbReference type="InterPro" id="IPR029149">
    <property type="entry name" value="Creatin/AminoP/Spt16_N"/>
</dbReference>
<dbReference type="SUPFAM" id="SSF53092">
    <property type="entry name" value="Creatinase/prolidase N-terminal domain"/>
    <property type="match status" value="1"/>
</dbReference>
<feature type="domain" description="Creatinase N-terminal" evidence="2">
    <location>
        <begin position="9"/>
        <end position="139"/>
    </location>
</feature>
<dbReference type="InterPro" id="IPR001714">
    <property type="entry name" value="Pept_M24_MAP"/>
</dbReference>
<dbReference type="OrthoDB" id="9806388at2"/>
<proteinExistence type="predicted"/>
<name>A0A2C8F7M2_9BACT</name>
<protein>
    <submittedName>
        <fullName evidence="3">Peptidase M24</fullName>
    </submittedName>
</protein>
<sequence length="356" mass="40188">MNTTIFEKRRENLKRLLTKKKIPALLVSHAANRYYLSGFELHDPQCNESSGWLVVTASGDDYLFTDPRYYDAAKQVWDEDKLFIYAANKHALVGETLKGNGIKALAIEPKAMHLFDYEKLNELFTLTAVDNLVEELRIIKDEDEIRRMDASIELNHKLFKYIEGQLVPGKTEEQVAWEVEKFFRENGAEELAFSTIVGVGPNAALPHAIPGETVVRENDMVLIDTGCRLEDYSSDQTRTFWVGDTPSDRFKETMDLVQASQQAAIDVIRPGLTYFEAYQVAYSVFEQAGVEKLFTHGLGHGIGLETHEPPSLSKAAKGELKAGMVVTVEPGLYDPKWGGIRWEYQVLVTEDGCRIM</sequence>
<dbReference type="InterPro" id="IPR000587">
    <property type="entry name" value="Creatinase_N"/>
</dbReference>
<evidence type="ECO:0000313" key="4">
    <source>
        <dbReference type="Proteomes" id="UP000219215"/>
    </source>
</evidence>
<dbReference type="EMBL" id="LT907975">
    <property type="protein sequence ID" value="SOB58574.1"/>
    <property type="molecule type" value="Genomic_DNA"/>
</dbReference>
<dbReference type="RefSeq" id="WP_097011602.1">
    <property type="nucleotide sequence ID" value="NZ_LT907975.1"/>
</dbReference>
<organism evidence="3 4">
    <name type="scientific">Pseudodesulfovibrio profundus</name>
    <dbReference type="NCBI Taxonomy" id="57320"/>
    <lineage>
        <taxon>Bacteria</taxon>
        <taxon>Pseudomonadati</taxon>
        <taxon>Thermodesulfobacteriota</taxon>
        <taxon>Desulfovibrionia</taxon>
        <taxon>Desulfovibrionales</taxon>
        <taxon>Desulfovibrionaceae</taxon>
    </lineage>
</organism>
<dbReference type="AlphaFoldDB" id="A0A2C8F7M2"/>
<dbReference type="Gene3D" id="3.40.350.10">
    <property type="entry name" value="Creatinase/prolidase N-terminal domain"/>
    <property type="match status" value="1"/>
</dbReference>
<dbReference type="CDD" id="cd01092">
    <property type="entry name" value="APP-like"/>
    <property type="match status" value="1"/>
</dbReference>
<evidence type="ECO:0000259" key="1">
    <source>
        <dbReference type="Pfam" id="PF00557"/>
    </source>
</evidence>
<evidence type="ECO:0000259" key="2">
    <source>
        <dbReference type="Pfam" id="PF01321"/>
    </source>
</evidence>
<dbReference type="InterPro" id="IPR000994">
    <property type="entry name" value="Pept_M24"/>
</dbReference>
<accession>A0A2C8F7M2</accession>
<dbReference type="GO" id="GO:0008235">
    <property type="term" value="F:metalloexopeptidase activity"/>
    <property type="evidence" value="ECO:0007669"/>
    <property type="project" value="UniProtKB-ARBA"/>
</dbReference>
<dbReference type="Pfam" id="PF01321">
    <property type="entry name" value="Creatinase_N"/>
    <property type="match status" value="1"/>
</dbReference>
<dbReference type="Proteomes" id="UP000219215">
    <property type="component" value="Chromosome DPRO"/>
</dbReference>